<dbReference type="GO" id="GO:0007165">
    <property type="term" value="P:signal transduction"/>
    <property type="evidence" value="ECO:0007669"/>
    <property type="project" value="UniProtKB-KW"/>
</dbReference>
<dbReference type="InterPro" id="IPR004090">
    <property type="entry name" value="Chemotax_Me-accpt_rcpt"/>
</dbReference>
<dbReference type="Proteomes" id="UP000006201">
    <property type="component" value="Unassembled WGS sequence"/>
</dbReference>
<protein>
    <submittedName>
        <fullName evidence="7">Methyl-accepting chemotaxis protein</fullName>
    </submittedName>
</protein>
<name>A4CAE1_9GAMM</name>
<sequence length="533" mass="57907">MNQQGLHFVIKLSKSANNADVSAELFSLYNLSSYKETLGIERAMLSAVFSANKLSPALAEKHLVIRTRQLLFKDEALGVAPTTLLKILTSAFNSNEASIIEGYNTKVKAATENYNISPNDWFKDATKFINVQRNAEMDVLAVIAITAKKTIDNAWFQLTSQLIILSLGILATISIFLALGIRKKQSVAIHQGISHVLKTRDLTTALKVVSNDELGNIAVNINKILNKIGDDFSSFSNISKNITVSVHETAIAISQSQTNLLMQQENVQTIASAAEEMSENVKVISQSMKDNVANVNLVLKESQTGKQSVAEAVAVINRSAEQMSNSADSIDQLNQKVGNISGMVDMIRSIAEQTNLLALNAAIEAARAGEQGRGFAVVADEVRNLAKRTQDSTEDISSLVLELQESATNAFNVINAGKEFAISGAEKAAKIEHVLNVIVDKIASIQEVTDSVSINTSDQSDAILEVSKNILTIYEQSNQNVAGAESVAIEAREIADSAMQMDDSIDSYKLNNVISIEEQMKVLRKRAMESRTK</sequence>
<dbReference type="PANTHER" id="PTHR32089:SF112">
    <property type="entry name" value="LYSOZYME-LIKE PROTEIN-RELATED"/>
    <property type="match status" value="1"/>
</dbReference>
<evidence type="ECO:0000313" key="8">
    <source>
        <dbReference type="Proteomes" id="UP000006201"/>
    </source>
</evidence>
<dbReference type="PRINTS" id="PR00260">
    <property type="entry name" value="CHEMTRNSDUCR"/>
</dbReference>
<comment type="similarity">
    <text evidence="3">Belongs to the methyl-accepting chemotaxis (MCP) protein family.</text>
</comment>
<dbReference type="FunFam" id="1.10.287.950:FF:000001">
    <property type="entry name" value="Methyl-accepting chemotaxis sensory transducer"/>
    <property type="match status" value="1"/>
</dbReference>
<keyword evidence="5" id="KW-0812">Transmembrane</keyword>
<evidence type="ECO:0000256" key="3">
    <source>
        <dbReference type="ARBA" id="ARBA00029447"/>
    </source>
</evidence>
<comment type="caution">
    <text evidence="7">The sequence shown here is derived from an EMBL/GenBank/DDBJ whole genome shotgun (WGS) entry which is preliminary data.</text>
</comment>
<evidence type="ECO:0000259" key="6">
    <source>
        <dbReference type="PROSITE" id="PS50111"/>
    </source>
</evidence>
<dbReference type="Pfam" id="PF08376">
    <property type="entry name" value="NIT"/>
    <property type="match status" value="1"/>
</dbReference>
<evidence type="ECO:0000313" key="7">
    <source>
        <dbReference type="EMBL" id="EAR28349.1"/>
    </source>
</evidence>
<dbReference type="SUPFAM" id="SSF58104">
    <property type="entry name" value="Methyl-accepting chemotaxis protein (MCP) signaling domain"/>
    <property type="match status" value="1"/>
</dbReference>
<dbReference type="PROSITE" id="PS50111">
    <property type="entry name" value="CHEMOTAXIS_TRANSDUC_2"/>
    <property type="match status" value="1"/>
</dbReference>
<dbReference type="GO" id="GO:0016020">
    <property type="term" value="C:membrane"/>
    <property type="evidence" value="ECO:0007669"/>
    <property type="project" value="UniProtKB-SubCell"/>
</dbReference>
<dbReference type="SMART" id="SM00283">
    <property type="entry name" value="MA"/>
    <property type="match status" value="1"/>
</dbReference>
<evidence type="ECO:0000256" key="5">
    <source>
        <dbReference type="SAM" id="Phobius"/>
    </source>
</evidence>
<dbReference type="eggNOG" id="COG0840">
    <property type="taxonomic scope" value="Bacteria"/>
</dbReference>
<dbReference type="EMBL" id="AAOH01000004">
    <property type="protein sequence ID" value="EAR28349.1"/>
    <property type="molecule type" value="Genomic_DNA"/>
</dbReference>
<accession>A4CAE1</accession>
<gene>
    <name evidence="7" type="ORF">PTD2_21077</name>
</gene>
<dbReference type="STRING" id="87626.PTD2_21077"/>
<keyword evidence="5" id="KW-1133">Transmembrane helix</keyword>
<dbReference type="PANTHER" id="PTHR32089">
    <property type="entry name" value="METHYL-ACCEPTING CHEMOTAXIS PROTEIN MCPB"/>
    <property type="match status" value="1"/>
</dbReference>
<organism evidence="7 8">
    <name type="scientific">Pseudoalteromonas tunicata D2</name>
    <dbReference type="NCBI Taxonomy" id="87626"/>
    <lineage>
        <taxon>Bacteria</taxon>
        <taxon>Pseudomonadati</taxon>
        <taxon>Pseudomonadota</taxon>
        <taxon>Gammaproteobacteria</taxon>
        <taxon>Alteromonadales</taxon>
        <taxon>Pseudoalteromonadaceae</taxon>
        <taxon>Pseudoalteromonas</taxon>
    </lineage>
</organism>
<keyword evidence="8" id="KW-1185">Reference proteome</keyword>
<feature type="transmembrane region" description="Helical" evidence="5">
    <location>
        <begin position="162"/>
        <end position="181"/>
    </location>
</feature>
<feature type="domain" description="Methyl-accepting transducer" evidence="6">
    <location>
        <begin position="238"/>
        <end position="474"/>
    </location>
</feature>
<keyword evidence="5" id="KW-0472">Membrane</keyword>
<dbReference type="AlphaFoldDB" id="A4CAE1"/>
<reference evidence="7 8" key="1">
    <citation type="submission" date="2006-02" db="EMBL/GenBank/DDBJ databases">
        <authorList>
            <person name="Moran M.A."/>
            <person name="Kjelleberg S."/>
            <person name="Egan S."/>
            <person name="Saunders N."/>
            <person name="Thomas T."/>
            <person name="Ferriera S."/>
            <person name="Johnson J."/>
            <person name="Kravitz S."/>
            <person name="Halpern A."/>
            <person name="Remington K."/>
            <person name="Beeson K."/>
            <person name="Tran B."/>
            <person name="Rogers Y.-H."/>
            <person name="Friedman R."/>
            <person name="Venter J.C."/>
        </authorList>
    </citation>
    <scope>NUCLEOTIDE SEQUENCE [LARGE SCALE GENOMIC DNA]</scope>
    <source>
        <strain evidence="7 8">D2</strain>
    </source>
</reference>
<dbReference type="InterPro" id="IPR013587">
    <property type="entry name" value="Nitrate/nitrite_sensing"/>
</dbReference>
<dbReference type="GO" id="GO:0006935">
    <property type="term" value="P:chemotaxis"/>
    <property type="evidence" value="ECO:0007669"/>
    <property type="project" value="InterPro"/>
</dbReference>
<comment type="subcellular location">
    <subcellularLocation>
        <location evidence="1">Membrane</location>
    </subcellularLocation>
</comment>
<dbReference type="GO" id="GO:0004888">
    <property type="term" value="F:transmembrane signaling receptor activity"/>
    <property type="evidence" value="ECO:0007669"/>
    <property type="project" value="InterPro"/>
</dbReference>
<dbReference type="InterPro" id="IPR004089">
    <property type="entry name" value="MCPsignal_dom"/>
</dbReference>
<keyword evidence="2 4" id="KW-0807">Transducer</keyword>
<dbReference type="Pfam" id="PF00015">
    <property type="entry name" value="MCPsignal"/>
    <property type="match status" value="1"/>
</dbReference>
<evidence type="ECO:0000256" key="4">
    <source>
        <dbReference type="PROSITE-ProRule" id="PRU00284"/>
    </source>
</evidence>
<proteinExistence type="inferred from homology"/>
<dbReference type="Gene3D" id="1.10.287.950">
    <property type="entry name" value="Methyl-accepting chemotaxis protein"/>
    <property type="match status" value="1"/>
</dbReference>
<evidence type="ECO:0000256" key="1">
    <source>
        <dbReference type="ARBA" id="ARBA00004370"/>
    </source>
</evidence>
<evidence type="ECO:0000256" key="2">
    <source>
        <dbReference type="ARBA" id="ARBA00023224"/>
    </source>
</evidence>
<dbReference type="HOGENOM" id="CLU_000445_107_27_6"/>